<feature type="domain" description="Expansin-like EG45" evidence="4">
    <location>
        <begin position="78"/>
        <end position="166"/>
    </location>
</feature>
<dbReference type="SUPFAM" id="SSF49590">
    <property type="entry name" value="PHL pollen allergen"/>
    <property type="match status" value="3"/>
</dbReference>
<name>A0A843WLM4_COLES</name>
<feature type="domain" description="Expansin-like CBD" evidence="5">
    <location>
        <begin position="598"/>
        <end position="679"/>
    </location>
</feature>
<comment type="similarity">
    <text evidence="2">Belongs to the expansin family. Expansin B subfamily.</text>
</comment>
<dbReference type="EMBL" id="NMUH01003412">
    <property type="protein sequence ID" value="MQM05435.1"/>
    <property type="molecule type" value="Genomic_DNA"/>
</dbReference>
<dbReference type="PROSITE" id="PS50842">
    <property type="entry name" value="EXPANSIN_EG45"/>
    <property type="match status" value="4"/>
</dbReference>
<dbReference type="PANTHER" id="PTHR31692">
    <property type="entry name" value="EXPANSIN-B3"/>
    <property type="match status" value="1"/>
</dbReference>
<dbReference type="InterPro" id="IPR007118">
    <property type="entry name" value="Expan_Lol_pI"/>
</dbReference>
<evidence type="ECO:0000259" key="4">
    <source>
        <dbReference type="PROSITE" id="PS50842"/>
    </source>
</evidence>
<dbReference type="InterPro" id="IPR007112">
    <property type="entry name" value="Expansin/allergen_DPBB_dom"/>
</dbReference>
<evidence type="ECO:0000256" key="1">
    <source>
        <dbReference type="ARBA" id="ARBA00004613"/>
    </source>
</evidence>
<dbReference type="Pfam" id="PF01357">
    <property type="entry name" value="Expansin_C"/>
    <property type="match status" value="3"/>
</dbReference>
<sequence length="979" mass="101700">MAAQVLSPPSYRDNSLRRCFFTVAVALLFLSHQCTAYSLNRRFLASSTNATASHRGSALWSPAGATWYGSPEGAGSDGGACGYGSAVGRAPFSSLIAAGGPSLFKSGKGCGACYQVRCSHSSLLITPPMAIPRCFFNAFAVAALVFFSQQCSASSPSRKLLTSSNATLVGEAGWSPGGATWYGSPTGFGSDVNHGWAHAGGACGYGKDVGQPPYSSMIAAGGPSLFNSGKGCGACYQVKCTDNPACSGNPVTVVITDQCPGSPCTSESAHFDLSGTAFGAMAGPGQAAQLRNAGHVAIQFMRWYKSSLITRTKCRYPGVNIAFRVDAGSTANYLAVLVEFDNGDGDLSAVELLQGGSTSGLPMQQSSGAVWKVNPASALQAPFSFRVTSSSGKSVLASNVIPAGWTPGSTYKSSYCFFNVLAAAALLFFLSHQCSAYTPGGRLLDSSNATLAAGGGWSPAGATWYGNANGFGSDGGACGYGKTVGQPPFSSMISAGGPSLFKSGKGCGACYQVKCTSHPTCSGNPVTVVITDECPGGPCVAESVHFDLSGTAFGAMARPGQADQLRSAGRIPIEFVRTRCNYPGWKIAFRIDAGSNPFFLAVLIEFENGDGDISAVQLFQDKSGSGSPMQQLFGAVWKVNSGPALRAPFSFRLTTSSGRSVFARNVIPAGWRPGATFWSSKQTDMAADSFPSLSHHSHGFHRFFMSAFAVVALLSLSRQCSAHSPNRRLLQASSNNSTATTSAGSWSPAGATWYGSADGAGSDASLLRMDHEQVAPVGTAAQWAKLPSRPWLPQEALRSLNPARDVVKCTNNPACSGNPVTVVITDECPGGPCLAESVHFDMSGTAFGDMALPGKADQLRNAGTLSVQFMRTACSYLGVNMAFRVDSGSNPHYLAVLIEYEDGDGDLSAVDLRSGTGSWLPMQQSWGAVWKLDSGSALQAPFSLRLTTLTSGNTIVVSNVIPAGWQAGATYNSLVNFSG</sequence>
<dbReference type="SMART" id="SM00837">
    <property type="entry name" value="DPBB_1"/>
    <property type="match status" value="2"/>
</dbReference>
<protein>
    <submittedName>
        <fullName evidence="6">Uncharacterized protein</fullName>
    </submittedName>
</protein>
<feature type="domain" description="Expansin-like EG45" evidence="4">
    <location>
        <begin position="475"/>
        <end position="585"/>
    </location>
</feature>
<dbReference type="InterPro" id="IPR005795">
    <property type="entry name" value="LolPI"/>
</dbReference>
<dbReference type="SUPFAM" id="SSF50685">
    <property type="entry name" value="Barwin-like endoglucanases"/>
    <property type="match status" value="4"/>
</dbReference>
<feature type="domain" description="Expansin-like EG45" evidence="4">
    <location>
        <begin position="807"/>
        <end position="879"/>
    </location>
</feature>
<evidence type="ECO:0000256" key="3">
    <source>
        <dbReference type="ARBA" id="ARBA00022525"/>
    </source>
</evidence>
<evidence type="ECO:0000313" key="6">
    <source>
        <dbReference type="EMBL" id="MQM05435.1"/>
    </source>
</evidence>
<dbReference type="Proteomes" id="UP000652761">
    <property type="component" value="Unassembled WGS sequence"/>
</dbReference>
<dbReference type="GO" id="GO:0005576">
    <property type="term" value="C:extracellular region"/>
    <property type="evidence" value="ECO:0007669"/>
    <property type="project" value="UniProtKB-SubCell"/>
</dbReference>
<dbReference type="InterPro" id="IPR036749">
    <property type="entry name" value="Expansin_CBD_sf"/>
</dbReference>
<dbReference type="PRINTS" id="PR01225">
    <property type="entry name" value="EXPANSNFAMLY"/>
</dbReference>
<evidence type="ECO:0000256" key="2">
    <source>
        <dbReference type="ARBA" id="ARBA00005650"/>
    </source>
</evidence>
<dbReference type="CDD" id="cd22275">
    <property type="entry name" value="DPBB_EXPB_N"/>
    <property type="match status" value="2"/>
</dbReference>
<gene>
    <name evidence="6" type="ORF">Taro_038247</name>
</gene>
<dbReference type="PROSITE" id="PS50843">
    <property type="entry name" value="EXPANSIN_CBD"/>
    <property type="match status" value="3"/>
</dbReference>
<dbReference type="InterPro" id="IPR036908">
    <property type="entry name" value="RlpA-like_sf"/>
</dbReference>
<dbReference type="AlphaFoldDB" id="A0A843WLM4"/>
<keyword evidence="7" id="KW-1185">Reference proteome</keyword>
<dbReference type="PANTHER" id="PTHR31692:SF56">
    <property type="entry name" value="EXPANSIN-B2-RELATED"/>
    <property type="match status" value="1"/>
</dbReference>
<dbReference type="InterPro" id="IPR007117">
    <property type="entry name" value="Expansin_CBD"/>
</dbReference>
<evidence type="ECO:0000259" key="5">
    <source>
        <dbReference type="PROSITE" id="PS50843"/>
    </source>
</evidence>
<reference evidence="6" key="1">
    <citation type="submission" date="2017-07" db="EMBL/GenBank/DDBJ databases">
        <title>Taro Niue Genome Assembly and Annotation.</title>
        <authorList>
            <person name="Atibalentja N."/>
            <person name="Keating K."/>
            <person name="Fields C.J."/>
        </authorList>
    </citation>
    <scope>NUCLEOTIDE SEQUENCE</scope>
    <source>
        <strain evidence="6">Niue_2</strain>
        <tissue evidence="6">Leaf</tissue>
    </source>
</reference>
<comment type="caution">
    <text evidence="6">The sequence shown here is derived from an EMBL/GenBank/DDBJ whole genome shotgun (WGS) entry which is preliminary data.</text>
</comment>
<accession>A0A843WLM4</accession>
<comment type="subcellular location">
    <subcellularLocation>
        <location evidence="1">Secreted</location>
    </subcellularLocation>
</comment>
<feature type="domain" description="Expansin-like CBD" evidence="5">
    <location>
        <begin position="332"/>
        <end position="413"/>
    </location>
</feature>
<evidence type="ECO:0000313" key="7">
    <source>
        <dbReference type="Proteomes" id="UP000652761"/>
    </source>
</evidence>
<dbReference type="Pfam" id="PF03330">
    <property type="entry name" value="DPBB_1"/>
    <property type="match status" value="3"/>
</dbReference>
<dbReference type="OrthoDB" id="406505at2759"/>
<dbReference type="Gene3D" id="2.60.40.760">
    <property type="entry name" value="Expansin, cellulose-binding-like domain"/>
    <property type="match status" value="3"/>
</dbReference>
<dbReference type="Gene3D" id="2.40.40.10">
    <property type="entry name" value="RlpA-like domain"/>
    <property type="match status" value="4"/>
</dbReference>
<keyword evidence="3" id="KW-0964">Secreted</keyword>
<dbReference type="PRINTS" id="PR00829">
    <property type="entry name" value="LOLP1ALLERGN"/>
</dbReference>
<proteinExistence type="inferred from homology"/>
<feature type="domain" description="Expansin-like CBD" evidence="5">
    <location>
        <begin position="892"/>
        <end position="973"/>
    </location>
</feature>
<organism evidence="6 7">
    <name type="scientific">Colocasia esculenta</name>
    <name type="common">Wild taro</name>
    <name type="synonym">Arum esculentum</name>
    <dbReference type="NCBI Taxonomy" id="4460"/>
    <lineage>
        <taxon>Eukaryota</taxon>
        <taxon>Viridiplantae</taxon>
        <taxon>Streptophyta</taxon>
        <taxon>Embryophyta</taxon>
        <taxon>Tracheophyta</taxon>
        <taxon>Spermatophyta</taxon>
        <taxon>Magnoliopsida</taxon>
        <taxon>Liliopsida</taxon>
        <taxon>Araceae</taxon>
        <taxon>Aroideae</taxon>
        <taxon>Colocasieae</taxon>
        <taxon>Colocasia</taxon>
    </lineage>
</organism>
<feature type="domain" description="Expansin-like EG45" evidence="4">
    <location>
        <begin position="200"/>
        <end position="302"/>
    </location>
</feature>
<dbReference type="InterPro" id="IPR009009">
    <property type="entry name" value="RlpA-like_DPBB"/>
</dbReference>